<sequence>MPSRSKTWATEILCHPLWLAITDALLTSRTKSYTGDEIHECISKPQISSSALLCIGPGAKAQGLHRDGMLHHDNHSKITADEYPIGRDSSIAMFVASTRTTKENGATRFQPGSHLQASLEPPVEADAVYAELEPGDAFIMLASCYHGGSANTTKDEERRVYSMHFTKGYLRQEENQYLAISRERILELPEQAQKKLGYEMSAPFVGWVDLVDPLAFIKGEKVQAGDVF</sequence>
<dbReference type="AlphaFoldDB" id="A0A6A6UJM4"/>
<dbReference type="PANTHER" id="PTHR37563:SF2">
    <property type="entry name" value="PHYTANOYL-COA DIOXYGENASE FAMILY PROTEIN (AFU_ORTHOLOGUE AFUA_2G03330)"/>
    <property type="match status" value="1"/>
</dbReference>
<name>A0A6A6UJM4_9PEZI</name>
<evidence type="ECO:0000313" key="2">
    <source>
        <dbReference type="EMBL" id="KAF2671667.1"/>
    </source>
</evidence>
<feature type="chain" id="PRO_5025461248" evidence="1">
    <location>
        <begin position="25"/>
        <end position="228"/>
    </location>
</feature>
<dbReference type="OrthoDB" id="445007at2759"/>
<keyword evidence="3" id="KW-1185">Reference proteome</keyword>
<dbReference type="PANTHER" id="PTHR37563">
    <property type="entry name" value="PHYTANOYL-COA DIOXYGENASE FAMILY PROTEIN (AFU_ORTHOLOGUE AFUA_2G03330)"/>
    <property type="match status" value="1"/>
</dbReference>
<dbReference type="InterPro" id="IPR008775">
    <property type="entry name" value="Phytyl_CoA_dOase-like"/>
</dbReference>
<reference evidence="2" key="1">
    <citation type="journal article" date="2020" name="Stud. Mycol.">
        <title>101 Dothideomycetes genomes: a test case for predicting lifestyles and emergence of pathogens.</title>
        <authorList>
            <person name="Haridas S."/>
            <person name="Albert R."/>
            <person name="Binder M."/>
            <person name="Bloem J."/>
            <person name="Labutti K."/>
            <person name="Salamov A."/>
            <person name="Andreopoulos B."/>
            <person name="Baker S."/>
            <person name="Barry K."/>
            <person name="Bills G."/>
            <person name="Bluhm B."/>
            <person name="Cannon C."/>
            <person name="Castanera R."/>
            <person name="Culley D."/>
            <person name="Daum C."/>
            <person name="Ezra D."/>
            <person name="Gonzalez J."/>
            <person name="Henrissat B."/>
            <person name="Kuo A."/>
            <person name="Liang C."/>
            <person name="Lipzen A."/>
            <person name="Lutzoni F."/>
            <person name="Magnuson J."/>
            <person name="Mondo S."/>
            <person name="Nolan M."/>
            <person name="Ohm R."/>
            <person name="Pangilinan J."/>
            <person name="Park H.-J."/>
            <person name="Ramirez L."/>
            <person name="Alfaro M."/>
            <person name="Sun H."/>
            <person name="Tritt A."/>
            <person name="Yoshinaga Y."/>
            <person name="Zwiers L.-H."/>
            <person name="Turgeon B."/>
            <person name="Goodwin S."/>
            <person name="Spatafora J."/>
            <person name="Crous P."/>
            <person name="Grigoriev I."/>
        </authorList>
    </citation>
    <scope>NUCLEOTIDE SEQUENCE</scope>
    <source>
        <strain evidence="2">CBS 115976</strain>
    </source>
</reference>
<dbReference type="Gene3D" id="2.60.120.620">
    <property type="entry name" value="q2cbj1_9rhob like domain"/>
    <property type="match status" value="1"/>
</dbReference>
<proteinExistence type="predicted"/>
<evidence type="ECO:0000313" key="3">
    <source>
        <dbReference type="Proteomes" id="UP000799302"/>
    </source>
</evidence>
<accession>A0A6A6UJM4</accession>
<dbReference type="SUPFAM" id="SSF51197">
    <property type="entry name" value="Clavaminate synthase-like"/>
    <property type="match status" value="1"/>
</dbReference>
<dbReference type="Proteomes" id="UP000799302">
    <property type="component" value="Unassembled WGS sequence"/>
</dbReference>
<keyword evidence="1" id="KW-0732">Signal</keyword>
<organism evidence="2 3">
    <name type="scientific">Microthyrium microscopicum</name>
    <dbReference type="NCBI Taxonomy" id="703497"/>
    <lineage>
        <taxon>Eukaryota</taxon>
        <taxon>Fungi</taxon>
        <taxon>Dikarya</taxon>
        <taxon>Ascomycota</taxon>
        <taxon>Pezizomycotina</taxon>
        <taxon>Dothideomycetes</taxon>
        <taxon>Dothideomycetes incertae sedis</taxon>
        <taxon>Microthyriales</taxon>
        <taxon>Microthyriaceae</taxon>
        <taxon>Microthyrium</taxon>
    </lineage>
</organism>
<feature type="signal peptide" evidence="1">
    <location>
        <begin position="1"/>
        <end position="24"/>
    </location>
</feature>
<protein>
    <submittedName>
        <fullName evidence="2">PhyH-domain-containing protein</fullName>
    </submittedName>
</protein>
<evidence type="ECO:0000256" key="1">
    <source>
        <dbReference type="SAM" id="SignalP"/>
    </source>
</evidence>
<dbReference type="EMBL" id="MU004232">
    <property type="protein sequence ID" value="KAF2671667.1"/>
    <property type="molecule type" value="Genomic_DNA"/>
</dbReference>
<dbReference type="Pfam" id="PF05721">
    <property type="entry name" value="PhyH"/>
    <property type="match status" value="1"/>
</dbReference>
<gene>
    <name evidence="2" type="ORF">BT63DRAFT_398046</name>
</gene>
<dbReference type="InterPro" id="IPR051961">
    <property type="entry name" value="Fungal_Metabolite_Diox"/>
</dbReference>